<dbReference type="EMBL" id="JBHTLP010000001">
    <property type="protein sequence ID" value="MFD1139475.1"/>
    <property type="molecule type" value="Genomic_DNA"/>
</dbReference>
<evidence type="ECO:0000313" key="3">
    <source>
        <dbReference type="Proteomes" id="UP001597116"/>
    </source>
</evidence>
<sequence length="100" mass="11272">MRVFSKSFLHQGVVCQVSAEVADTCSVSGYVNGVAIYLENTIRRNELEMKLANAERNVREQAEKTAALGPQIDATERMFLRMGYLRVRQAMKTEEETPST</sequence>
<dbReference type="Proteomes" id="UP001597116">
    <property type="component" value="Unassembled WGS sequence"/>
</dbReference>
<dbReference type="RefSeq" id="WP_265990163.1">
    <property type="nucleotide sequence ID" value="NZ_CP110973.1"/>
</dbReference>
<organism evidence="2 3">
    <name type="scientific">Larkinella insperata</name>
    <dbReference type="NCBI Taxonomy" id="332158"/>
    <lineage>
        <taxon>Bacteria</taxon>
        <taxon>Pseudomonadati</taxon>
        <taxon>Bacteroidota</taxon>
        <taxon>Cytophagia</taxon>
        <taxon>Cytophagales</taxon>
        <taxon>Spirosomataceae</taxon>
        <taxon>Larkinella</taxon>
    </lineage>
</organism>
<feature type="coiled-coil region" evidence="1">
    <location>
        <begin position="37"/>
        <end position="64"/>
    </location>
</feature>
<evidence type="ECO:0008006" key="4">
    <source>
        <dbReference type="Google" id="ProtNLM"/>
    </source>
</evidence>
<protein>
    <recommendedName>
        <fullName evidence="4">Cell division protein ZapA</fullName>
    </recommendedName>
</protein>
<keyword evidence="1" id="KW-0175">Coiled coil</keyword>
<keyword evidence="3" id="KW-1185">Reference proteome</keyword>
<gene>
    <name evidence="2" type="ORF">ACFQ4C_00045</name>
</gene>
<reference evidence="3" key="1">
    <citation type="journal article" date="2019" name="Int. J. Syst. Evol. Microbiol.">
        <title>The Global Catalogue of Microorganisms (GCM) 10K type strain sequencing project: providing services to taxonomists for standard genome sequencing and annotation.</title>
        <authorList>
            <consortium name="The Broad Institute Genomics Platform"/>
            <consortium name="The Broad Institute Genome Sequencing Center for Infectious Disease"/>
            <person name="Wu L."/>
            <person name="Ma J."/>
        </authorList>
    </citation>
    <scope>NUCLEOTIDE SEQUENCE [LARGE SCALE GENOMIC DNA]</scope>
    <source>
        <strain evidence="3">CCUG 55608</strain>
    </source>
</reference>
<accession>A0ABW3QIG7</accession>
<comment type="caution">
    <text evidence="2">The sequence shown here is derived from an EMBL/GenBank/DDBJ whole genome shotgun (WGS) entry which is preliminary data.</text>
</comment>
<evidence type="ECO:0000256" key="1">
    <source>
        <dbReference type="SAM" id="Coils"/>
    </source>
</evidence>
<name>A0ABW3QIG7_9BACT</name>
<proteinExistence type="predicted"/>
<evidence type="ECO:0000313" key="2">
    <source>
        <dbReference type="EMBL" id="MFD1139475.1"/>
    </source>
</evidence>